<sequence>MTNRPVTGEEDCLVIAPPGSTQRWIVHRPVDHYGDGYVYEIVVEISDDGISAKSSATLDGETPENLRDFLDGLARDWRGWSGIRS</sequence>
<proteinExistence type="predicted"/>
<reference evidence="1 2" key="1">
    <citation type="submission" date="2019-07" db="EMBL/GenBank/DDBJ databases">
        <authorList>
            <person name="Duangmal K."/>
            <person name="Teo W.F.A."/>
        </authorList>
    </citation>
    <scope>NUCLEOTIDE SEQUENCE [LARGE SCALE GENOMIC DNA]</scope>
    <source>
        <strain evidence="1 2">TBRC 6029</strain>
    </source>
</reference>
<name>A0A558DM91_9PSEU</name>
<keyword evidence="2" id="KW-1185">Reference proteome</keyword>
<gene>
    <name evidence="1" type="ORF">FNH05_01335</name>
</gene>
<organism evidence="1 2">
    <name type="scientific">Amycolatopsis rhizosphaerae</name>
    <dbReference type="NCBI Taxonomy" id="2053003"/>
    <lineage>
        <taxon>Bacteria</taxon>
        <taxon>Bacillati</taxon>
        <taxon>Actinomycetota</taxon>
        <taxon>Actinomycetes</taxon>
        <taxon>Pseudonocardiales</taxon>
        <taxon>Pseudonocardiaceae</taxon>
        <taxon>Amycolatopsis</taxon>
    </lineage>
</organism>
<dbReference type="RefSeq" id="WP_144585041.1">
    <property type="nucleotide sequence ID" value="NZ_VJWX01000006.1"/>
</dbReference>
<dbReference type="Proteomes" id="UP000320011">
    <property type="component" value="Unassembled WGS sequence"/>
</dbReference>
<protein>
    <submittedName>
        <fullName evidence="1">Uncharacterized protein</fullName>
    </submittedName>
</protein>
<reference evidence="1 2" key="2">
    <citation type="submission" date="2019-08" db="EMBL/GenBank/DDBJ databases">
        <title>Amycolatopsis acidicola sp. nov., isolated from peat swamp forest soil.</title>
        <authorList>
            <person name="Srisuk N."/>
        </authorList>
    </citation>
    <scope>NUCLEOTIDE SEQUENCE [LARGE SCALE GENOMIC DNA]</scope>
    <source>
        <strain evidence="1 2">TBRC 6029</strain>
    </source>
</reference>
<dbReference type="InterPro" id="IPR046196">
    <property type="entry name" value="DUF6228"/>
</dbReference>
<comment type="caution">
    <text evidence="1">The sequence shown here is derived from an EMBL/GenBank/DDBJ whole genome shotgun (WGS) entry which is preliminary data.</text>
</comment>
<accession>A0A558DM91</accession>
<dbReference type="EMBL" id="VJWX01000006">
    <property type="protein sequence ID" value="TVT62146.1"/>
    <property type="molecule type" value="Genomic_DNA"/>
</dbReference>
<evidence type="ECO:0000313" key="1">
    <source>
        <dbReference type="EMBL" id="TVT62146.1"/>
    </source>
</evidence>
<dbReference type="AlphaFoldDB" id="A0A558DM91"/>
<dbReference type="Pfam" id="PF19739">
    <property type="entry name" value="DUF6228"/>
    <property type="match status" value="1"/>
</dbReference>
<evidence type="ECO:0000313" key="2">
    <source>
        <dbReference type="Proteomes" id="UP000320011"/>
    </source>
</evidence>
<dbReference type="OrthoDB" id="4548929at2"/>